<sequence length="1034" mass="120148">MTNYSSLQEEEEDMEQKELNNSSPSSLSSTFGSFILLFHDSLRNFLNRQSIIVSKPVRGIELFQRSIRRIIERDRKKKLENEKQLLKSDDNIQEFLLIFNDFSFTKSILLKKKLMQNRQWTIEFTRSGGLNALLDYINRTTAKILTLIDVILLNEALQCLRKLMNITEIFEHIANNDQYIDGIVKTLTIPSPEIRMRVFELLTALCVYSHEGYDLVLKALRDFEYRGFFHRQLVLFKACLILNNINIKDYIEKLTKNTRFYDTLLDYAELLGYIDIGHENDNDDDQSKDTEEFDNREIGISDDKLRRIENTKKRMSTEKKYSNVFAVITEQLKYTEVAKHKWSALALINNILSCTDFIDKRLHYRNILLADGFLSTLERARRYNDIDLNFQIDIFLEKKQYDEEEYLKQFDQNDLLAIGRAIEFQLRTDSNEKALYLTSMQLLHATFTSCTSDEKQTLLQNVLDCITHYREKQIVSNVQKSSDKIIIKLNEPSTQTDIPFNSVVKTNNIINNFEKDIPSSSLDTSIISSPPDAPPLPESLAGNNSVLPALPLKQTATIISEQQVPALSSSPTVPEAPSMKSDISCSPSVLSANVTTGSVLEQQRIYSSGISKLLDSIPRPEGKVRRLPWKKLQQTILSKSNFWSDINDCDDVKIDFKLIEKYFEIDDSNDSKQCDKTNKIVSSHIQILPCTRSINIDDTKSTNVECLRMLSKILPTSEEITLVNNYTCDQWSTAEHFIHSISKIQHYEFRIQTQLLIVDFKEFISDYREKFQQLLDTMDYLKHNLSIKEFIRLLLAIGNFLNYDTYSGDAFGFHIDFLEQLRDIKTIQHSTNLLNILLTMLDDDHLQFVEDIKQILAHDLKSKDVQDNYTDMKKKIEQGYEQLQTLKDNELMQQYKEFYDTSLVNIDEFDQLSMKCNENELDLVKQFWDEVELSEFNYDRCCLIFKTLIDHIDLENKEKQTHSSATATVLDNQDFVPTITTRKPPSSTLTTDNKTNFMDMLIKDLKENKISALSAKRYRPHKVTLMNDTRDVEN</sequence>
<name>A0A814IV15_9BILA</name>
<accession>A0A814IV15</accession>
<evidence type="ECO:0000313" key="5">
    <source>
        <dbReference type="EMBL" id="CAF3798624.1"/>
    </source>
</evidence>
<dbReference type="PANTHER" id="PTHR46345:SF8">
    <property type="entry name" value="FORMIN 3, ISOFORM B"/>
    <property type="match status" value="1"/>
</dbReference>
<dbReference type="SMART" id="SM01140">
    <property type="entry name" value="Drf_GBD"/>
    <property type="match status" value="1"/>
</dbReference>
<dbReference type="InterPro" id="IPR042201">
    <property type="entry name" value="FH2_Formin_sf"/>
</dbReference>
<keyword evidence="6" id="KW-1185">Reference proteome</keyword>
<dbReference type="Pfam" id="PF02181">
    <property type="entry name" value="FH2"/>
    <property type="match status" value="1"/>
</dbReference>
<evidence type="ECO:0000313" key="4">
    <source>
        <dbReference type="EMBL" id="CAF1027578.1"/>
    </source>
</evidence>
<gene>
    <name evidence="4" type="ORF">GPM918_LOCUS15109</name>
    <name evidence="5" type="ORF">SRO942_LOCUS15109</name>
</gene>
<evidence type="ECO:0000256" key="1">
    <source>
        <dbReference type="SAM" id="MobiDB-lite"/>
    </source>
</evidence>
<dbReference type="InterPro" id="IPR014768">
    <property type="entry name" value="GBD/FH3_dom"/>
</dbReference>
<evidence type="ECO:0000259" key="3">
    <source>
        <dbReference type="PROSITE" id="PS51444"/>
    </source>
</evidence>
<dbReference type="PROSITE" id="PS51444">
    <property type="entry name" value="FH2"/>
    <property type="match status" value="1"/>
</dbReference>
<dbReference type="GO" id="GO:0031267">
    <property type="term" value="F:small GTPase binding"/>
    <property type="evidence" value="ECO:0007669"/>
    <property type="project" value="InterPro"/>
</dbReference>
<organism evidence="4 6">
    <name type="scientific">Didymodactylos carnosus</name>
    <dbReference type="NCBI Taxonomy" id="1234261"/>
    <lineage>
        <taxon>Eukaryota</taxon>
        <taxon>Metazoa</taxon>
        <taxon>Spiralia</taxon>
        <taxon>Gnathifera</taxon>
        <taxon>Rotifera</taxon>
        <taxon>Eurotatoria</taxon>
        <taxon>Bdelloidea</taxon>
        <taxon>Philodinida</taxon>
        <taxon>Philodinidae</taxon>
        <taxon>Didymodactylos</taxon>
    </lineage>
</organism>
<dbReference type="PANTHER" id="PTHR46345">
    <property type="entry name" value="INVERTED FORMIN-2"/>
    <property type="match status" value="1"/>
</dbReference>
<dbReference type="SMART" id="SM00498">
    <property type="entry name" value="FH2"/>
    <property type="match status" value="1"/>
</dbReference>
<dbReference type="AlphaFoldDB" id="A0A814IV15"/>
<proteinExistence type="predicted"/>
<dbReference type="OrthoDB" id="26518at2759"/>
<dbReference type="GO" id="GO:0003779">
    <property type="term" value="F:actin binding"/>
    <property type="evidence" value="ECO:0007669"/>
    <property type="project" value="InterPro"/>
</dbReference>
<dbReference type="InterPro" id="IPR011989">
    <property type="entry name" value="ARM-like"/>
</dbReference>
<evidence type="ECO:0000313" key="6">
    <source>
        <dbReference type="Proteomes" id="UP000663829"/>
    </source>
</evidence>
<dbReference type="Proteomes" id="UP000681722">
    <property type="component" value="Unassembled WGS sequence"/>
</dbReference>
<dbReference type="InterPro" id="IPR015425">
    <property type="entry name" value="FH2_Formin"/>
</dbReference>
<dbReference type="EMBL" id="CAJOBC010003745">
    <property type="protein sequence ID" value="CAF3798624.1"/>
    <property type="molecule type" value="Genomic_DNA"/>
</dbReference>
<dbReference type="Pfam" id="PF06367">
    <property type="entry name" value="Drf_FH3"/>
    <property type="match status" value="1"/>
</dbReference>
<dbReference type="SMART" id="SM01139">
    <property type="entry name" value="Drf_FH3"/>
    <property type="match status" value="1"/>
</dbReference>
<dbReference type="InterPro" id="IPR016024">
    <property type="entry name" value="ARM-type_fold"/>
</dbReference>
<feature type="domain" description="GBD/FH3" evidence="2">
    <location>
        <begin position="1"/>
        <end position="477"/>
    </location>
</feature>
<dbReference type="Gene3D" id="1.20.58.2220">
    <property type="entry name" value="Formin, FH2 domain"/>
    <property type="match status" value="1"/>
</dbReference>
<reference evidence="4" key="1">
    <citation type="submission" date="2021-02" db="EMBL/GenBank/DDBJ databases">
        <authorList>
            <person name="Nowell W R."/>
        </authorList>
    </citation>
    <scope>NUCLEOTIDE SEQUENCE</scope>
</reference>
<feature type="domain" description="FH2" evidence="3">
    <location>
        <begin position="614"/>
        <end position="978"/>
    </location>
</feature>
<dbReference type="GO" id="GO:0030036">
    <property type="term" value="P:actin cytoskeleton organization"/>
    <property type="evidence" value="ECO:0007669"/>
    <property type="project" value="InterPro"/>
</dbReference>
<dbReference type="Gene3D" id="1.25.10.10">
    <property type="entry name" value="Leucine-rich Repeat Variant"/>
    <property type="match status" value="1"/>
</dbReference>
<dbReference type="Proteomes" id="UP000663829">
    <property type="component" value="Unassembled WGS sequence"/>
</dbReference>
<dbReference type="EMBL" id="CAJNOQ010003745">
    <property type="protein sequence ID" value="CAF1027578.1"/>
    <property type="molecule type" value="Genomic_DNA"/>
</dbReference>
<dbReference type="SUPFAM" id="SSF101447">
    <property type="entry name" value="Formin homology 2 domain (FH2 domain)"/>
    <property type="match status" value="1"/>
</dbReference>
<dbReference type="InterPro" id="IPR010473">
    <property type="entry name" value="GTPase-bd"/>
</dbReference>
<dbReference type="Pfam" id="PF06371">
    <property type="entry name" value="Drf_GBD"/>
    <property type="match status" value="1"/>
</dbReference>
<protein>
    <submittedName>
        <fullName evidence="4">Uncharacterized protein</fullName>
    </submittedName>
</protein>
<feature type="region of interest" description="Disordered" evidence="1">
    <location>
        <begin position="1"/>
        <end position="25"/>
    </location>
</feature>
<comment type="caution">
    <text evidence="4">The sequence shown here is derived from an EMBL/GenBank/DDBJ whole genome shotgun (WGS) entry which is preliminary data.</text>
</comment>
<dbReference type="InterPro" id="IPR010472">
    <property type="entry name" value="FH3_dom"/>
</dbReference>
<dbReference type="PROSITE" id="PS51232">
    <property type="entry name" value="GBD_FH3"/>
    <property type="match status" value="1"/>
</dbReference>
<evidence type="ECO:0000259" key="2">
    <source>
        <dbReference type="PROSITE" id="PS51232"/>
    </source>
</evidence>
<dbReference type="SUPFAM" id="SSF48371">
    <property type="entry name" value="ARM repeat"/>
    <property type="match status" value="1"/>
</dbReference>